<dbReference type="Proteomes" id="UP000290289">
    <property type="component" value="Chromosome 10"/>
</dbReference>
<protein>
    <submittedName>
        <fullName evidence="1">Uncharacterized protein</fullName>
    </submittedName>
</protein>
<keyword evidence="2" id="KW-1185">Reference proteome</keyword>
<gene>
    <name evidence="1" type="ORF">DVH24_037557</name>
</gene>
<sequence length="115" mass="12994">MAASNRSLFRKGTGGGFLGAMFISPKGEGAIQLSCHNQATREIANNHVQHGRTKHVEVDRYFIKGTLVVRLLDIPFVRVSLAFCREIFHFDENMDGRPRVFICLKSQNQSWISKS</sequence>
<evidence type="ECO:0000313" key="2">
    <source>
        <dbReference type="Proteomes" id="UP000290289"/>
    </source>
</evidence>
<evidence type="ECO:0000313" key="1">
    <source>
        <dbReference type="EMBL" id="RXH87912.1"/>
    </source>
</evidence>
<dbReference type="AlphaFoldDB" id="A0A498J1Q9"/>
<reference evidence="1 2" key="1">
    <citation type="submission" date="2018-10" db="EMBL/GenBank/DDBJ databases">
        <title>A high-quality apple genome assembly.</title>
        <authorList>
            <person name="Hu J."/>
        </authorList>
    </citation>
    <scope>NUCLEOTIDE SEQUENCE [LARGE SCALE GENOMIC DNA]</scope>
    <source>
        <strain evidence="2">cv. HFTH1</strain>
        <tissue evidence="1">Young leaf</tissue>
    </source>
</reference>
<proteinExistence type="predicted"/>
<organism evidence="1 2">
    <name type="scientific">Malus domestica</name>
    <name type="common">Apple</name>
    <name type="synonym">Pyrus malus</name>
    <dbReference type="NCBI Taxonomy" id="3750"/>
    <lineage>
        <taxon>Eukaryota</taxon>
        <taxon>Viridiplantae</taxon>
        <taxon>Streptophyta</taxon>
        <taxon>Embryophyta</taxon>
        <taxon>Tracheophyta</taxon>
        <taxon>Spermatophyta</taxon>
        <taxon>Magnoliopsida</taxon>
        <taxon>eudicotyledons</taxon>
        <taxon>Gunneridae</taxon>
        <taxon>Pentapetalae</taxon>
        <taxon>rosids</taxon>
        <taxon>fabids</taxon>
        <taxon>Rosales</taxon>
        <taxon>Rosaceae</taxon>
        <taxon>Amygdaloideae</taxon>
        <taxon>Maleae</taxon>
        <taxon>Malus</taxon>
    </lineage>
</organism>
<accession>A0A498J1Q9</accession>
<name>A0A498J1Q9_MALDO</name>
<comment type="caution">
    <text evidence="1">The sequence shown here is derived from an EMBL/GenBank/DDBJ whole genome shotgun (WGS) entry which is preliminary data.</text>
</comment>
<dbReference type="EMBL" id="RDQH01000336">
    <property type="protein sequence ID" value="RXH87912.1"/>
    <property type="molecule type" value="Genomic_DNA"/>
</dbReference>